<dbReference type="SUPFAM" id="SSF55159">
    <property type="entry name" value="eIF1-like"/>
    <property type="match status" value="1"/>
</dbReference>
<dbReference type="PANTHER" id="PTHR12217:SF4">
    <property type="entry name" value="EUKARYOTIC TRANSLATION INITIATION FACTOR 2D"/>
    <property type="match status" value="1"/>
</dbReference>
<dbReference type="Pfam" id="PF25304">
    <property type="entry name" value="WHD_eIF2D"/>
    <property type="match status" value="1"/>
</dbReference>
<sequence>MLLQNYCLRKKLMQRLPSNVAGLLPKKALVAHVKILTFSGTTVNIYTVEKEPMFFDFDAAGYLFPTLYFTWINPRIFPMLVVYDSVFRYLENGADLMLQGVVRNRIPLASFPRGAAVTISILADNQLMGPMVVGTALLSSDEMIMRNFEAGLQNFWAKVYKYYTSLKIPYGKEFGSRTSPTVNNLGAILNTTNELEDQFPPLGNLSESVVSSPDENHSICMDTASDDVGGISSGNTQPVDSMDELLLRCFLAALKFRLEELPMDVGQFYSNCLLKCVPTARRLDMKKTKYKKFTVFLDEVNKSEDGPLVQLKKLGKGSSVITEVFKSHPALRSFVVTDEIIHDEQETPTICGPKINEFYSITELVLPFLRCCGNYSKGQLLTVSEIRDLVTKYVKSEELNQRDFVRLDPILASVTNIQGETADWNTLVQKIQSKMTKTFVLRMPDGRELVKKINMPKIILKVETRTGNKKVTLINNLSAFGIDAKKLCQQIQVEAATSATITNEAINCEGPQIIVLGNQVNQIGHLLQNNYKIDKKYITGLELGVKKPK</sequence>
<evidence type="ECO:0000313" key="2">
    <source>
        <dbReference type="EMBL" id="KJH46763.1"/>
    </source>
</evidence>
<dbReference type="InterPro" id="IPR057429">
    <property type="entry name" value="WH_eIF2D"/>
</dbReference>
<accession>A0A0D8XQ55</accession>
<dbReference type="Proteomes" id="UP000053766">
    <property type="component" value="Unassembled WGS sequence"/>
</dbReference>
<protein>
    <recommendedName>
        <fullName evidence="1">SUI1 domain-containing protein</fullName>
    </recommendedName>
</protein>
<dbReference type="InterPro" id="IPR048248">
    <property type="entry name" value="PUA_eIF2d-like"/>
</dbReference>
<evidence type="ECO:0000313" key="3">
    <source>
        <dbReference type="Proteomes" id="UP000053766"/>
    </source>
</evidence>
<dbReference type="Pfam" id="PF01253">
    <property type="entry name" value="SUI1"/>
    <property type="match status" value="1"/>
</dbReference>
<dbReference type="GO" id="GO:0003743">
    <property type="term" value="F:translation initiation factor activity"/>
    <property type="evidence" value="ECO:0007669"/>
    <property type="project" value="InterPro"/>
</dbReference>
<dbReference type="InterPro" id="IPR036877">
    <property type="entry name" value="SUI1_dom_sf"/>
</dbReference>
<dbReference type="CDD" id="cd21156">
    <property type="entry name" value="PUA_eIF2d-like"/>
    <property type="match status" value="1"/>
</dbReference>
<dbReference type="InterPro" id="IPR039757">
    <property type="entry name" value="EIF2D"/>
</dbReference>
<organism evidence="2 3">
    <name type="scientific">Dictyocaulus viviparus</name>
    <name type="common">Bovine lungworm</name>
    <dbReference type="NCBI Taxonomy" id="29172"/>
    <lineage>
        <taxon>Eukaryota</taxon>
        <taxon>Metazoa</taxon>
        <taxon>Ecdysozoa</taxon>
        <taxon>Nematoda</taxon>
        <taxon>Chromadorea</taxon>
        <taxon>Rhabditida</taxon>
        <taxon>Rhabditina</taxon>
        <taxon>Rhabditomorpha</taxon>
        <taxon>Strongyloidea</taxon>
        <taxon>Metastrongylidae</taxon>
        <taxon>Dictyocaulus</taxon>
    </lineage>
</organism>
<dbReference type="AlphaFoldDB" id="A0A0D8XQ55"/>
<dbReference type="Pfam" id="PF17832">
    <property type="entry name" value="Pre-PUA"/>
    <property type="match status" value="1"/>
</dbReference>
<evidence type="ECO:0000259" key="1">
    <source>
        <dbReference type="PROSITE" id="PS50296"/>
    </source>
</evidence>
<gene>
    <name evidence="2" type="ORF">DICVIV_07179</name>
</gene>
<dbReference type="OrthoDB" id="199771at2759"/>
<dbReference type="Pfam" id="PF26291">
    <property type="entry name" value="SWIB_eIF2D"/>
    <property type="match status" value="1"/>
</dbReference>
<keyword evidence="3" id="KW-1185">Reference proteome</keyword>
<dbReference type="PROSITE" id="PS50890">
    <property type="entry name" value="PUA"/>
    <property type="match status" value="1"/>
</dbReference>
<dbReference type="InterPro" id="IPR001950">
    <property type="entry name" value="SUI1"/>
</dbReference>
<dbReference type="Gene3D" id="3.10.400.20">
    <property type="match status" value="1"/>
</dbReference>
<dbReference type="PROSITE" id="PS50296">
    <property type="entry name" value="SUI1"/>
    <property type="match status" value="1"/>
</dbReference>
<reference evidence="2 3" key="1">
    <citation type="submission" date="2013-11" db="EMBL/GenBank/DDBJ databases">
        <title>Draft genome of the bovine lungworm Dictyocaulus viviparus.</title>
        <authorList>
            <person name="Mitreva M."/>
        </authorList>
    </citation>
    <scope>NUCLEOTIDE SEQUENCE [LARGE SCALE GENOMIC DNA]</scope>
    <source>
        <strain evidence="2 3">HannoverDv2000</strain>
    </source>
</reference>
<dbReference type="EMBL" id="KN716336">
    <property type="protein sequence ID" value="KJH46763.1"/>
    <property type="molecule type" value="Genomic_DNA"/>
</dbReference>
<dbReference type="SUPFAM" id="SSF88697">
    <property type="entry name" value="PUA domain-like"/>
    <property type="match status" value="1"/>
</dbReference>
<dbReference type="Pfam" id="PF26292">
    <property type="entry name" value="PUA_elF2D"/>
    <property type="match status" value="1"/>
</dbReference>
<dbReference type="STRING" id="29172.A0A0D8XQ55"/>
<feature type="domain" description="SUI1" evidence="1">
    <location>
        <begin position="458"/>
        <end position="531"/>
    </location>
</feature>
<proteinExistence type="predicted"/>
<dbReference type="CDD" id="cd11608">
    <property type="entry name" value="eIF2D_C"/>
    <property type="match status" value="1"/>
</dbReference>
<name>A0A0D8XQ55_DICVI</name>
<dbReference type="PANTHER" id="PTHR12217">
    <property type="entry name" value="EUKARYOTIC TRANSLATION INITIATION FACTOR 2D"/>
    <property type="match status" value="1"/>
</dbReference>
<dbReference type="InterPro" id="IPR058886">
    <property type="entry name" value="SWIB_eIF2D"/>
</dbReference>
<dbReference type="InterPro" id="IPR039759">
    <property type="entry name" value="eIF2D_SUI1"/>
</dbReference>
<dbReference type="GO" id="GO:0001731">
    <property type="term" value="P:formation of translation preinitiation complex"/>
    <property type="evidence" value="ECO:0007669"/>
    <property type="project" value="InterPro"/>
</dbReference>
<dbReference type="InterPro" id="IPR041366">
    <property type="entry name" value="Pre-PUA"/>
</dbReference>
<reference evidence="3" key="2">
    <citation type="journal article" date="2016" name="Sci. Rep.">
        <title>Dictyocaulus viviparus genome, variome and transcriptome elucidate lungworm biology and support future intervention.</title>
        <authorList>
            <person name="McNulty S.N."/>
            <person name="Strube C."/>
            <person name="Rosa B.A."/>
            <person name="Martin J.C."/>
            <person name="Tyagi R."/>
            <person name="Choi Y.J."/>
            <person name="Wang Q."/>
            <person name="Hallsworth Pepin K."/>
            <person name="Zhang X."/>
            <person name="Ozersky P."/>
            <person name="Wilson R.K."/>
            <person name="Sternberg P.W."/>
            <person name="Gasser R.B."/>
            <person name="Mitreva M."/>
        </authorList>
    </citation>
    <scope>NUCLEOTIDE SEQUENCE [LARGE SCALE GENOMIC DNA]</scope>
    <source>
        <strain evidence="3">HannoverDv2000</strain>
    </source>
</reference>
<dbReference type="InterPro" id="IPR015947">
    <property type="entry name" value="PUA-like_sf"/>
</dbReference>
<dbReference type="Gene3D" id="3.30.780.10">
    <property type="entry name" value="SUI1-like domain"/>
    <property type="match status" value="1"/>
</dbReference>